<dbReference type="HOGENOM" id="CLU_3390747_0_0_10"/>
<dbReference type="Proteomes" id="UP000003053">
    <property type="component" value="Unassembled WGS sequence"/>
</dbReference>
<gene>
    <name evidence="1" type="ORF">PI23P_08230</name>
</gene>
<evidence type="ECO:0000313" key="2">
    <source>
        <dbReference type="Proteomes" id="UP000003053"/>
    </source>
</evidence>
<comment type="caution">
    <text evidence="1">The sequence shown here is derived from an EMBL/GenBank/DDBJ whole genome shotgun (WGS) entry which is preliminary data.</text>
</comment>
<organism evidence="1 2">
    <name type="scientific">Polaribacter irgensii 23-P</name>
    <dbReference type="NCBI Taxonomy" id="313594"/>
    <lineage>
        <taxon>Bacteria</taxon>
        <taxon>Pseudomonadati</taxon>
        <taxon>Bacteroidota</taxon>
        <taxon>Flavobacteriia</taxon>
        <taxon>Flavobacteriales</taxon>
        <taxon>Flavobacteriaceae</taxon>
    </lineage>
</organism>
<dbReference type="EMBL" id="AAOG01000002">
    <property type="protein sequence ID" value="EAR12598.1"/>
    <property type="molecule type" value="Genomic_DNA"/>
</dbReference>
<protein>
    <submittedName>
        <fullName evidence="1">Uncharacterized protein</fullName>
    </submittedName>
</protein>
<name>A4BZK5_9FLAO</name>
<keyword evidence="2" id="KW-1185">Reference proteome</keyword>
<dbReference type="AlphaFoldDB" id="A4BZK5"/>
<reference evidence="1 2" key="1">
    <citation type="submission" date="2006-02" db="EMBL/GenBank/DDBJ databases">
        <authorList>
            <person name="Murray A."/>
            <person name="Staley J."/>
            <person name="Ferriera S."/>
            <person name="Johnson J."/>
            <person name="Kravitz S."/>
            <person name="Halpern A."/>
            <person name="Remington K."/>
            <person name="Beeson K."/>
            <person name="Tran B."/>
            <person name="Rogers Y.-H."/>
            <person name="Friedman R."/>
            <person name="Venter J.C."/>
        </authorList>
    </citation>
    <scope>NUCLEOTIDE SEQUENCE [LARGE SCALE GENOMIC DNA]</scope>
    <source>
        <strain evidence="1 2">23-P</strain>
    </source>
</reference>
<accession>A4BZK5</accession>
<dbReference type="STRING" id="313594.PI23P_08230"/>
<proteinExistence type="predicted"/>
<sequence>MLKDFFELILAAKDETKPSKILLNIYIFTEWL</sequence>
<evidence type="ECO:0000313" key="1">
    <source>
        <dbReference type="EMBL" id="EAR12598.1"/>
    </source>
</evidence>